<feature type="transmembrane region" description="Helical" evidence="1">
    <location>
        <begin position="69"/>
        <end position="90"/>
    </location>
</feature>
<dbReference type="EMBL" id="JAIWJX010000002">
    <property type="protein sequence ID" value="MCK6256640.1"/>
    <property type="molecule type" value="Genomic_DNA"/>
</dbReference>
<keyword evidence="3" id="KW-0645">Protease</keyword>
<dbReference type="GO" id="GO:0008233">
    <property type="term" value="F:peptidase activity"/>
    <property type="evidence" value="ECO:0007669"/>
    <property type="project" value="UniProtKB-KW"/>
</dbReference>
<evidence type="ECO:0000313" key="4">
    <source>
        <dbReference type="Proteomes" id="UP001139011"/>
    </source>
</evidence>
<name>A0A9X1XB88_9BACL</name>
<proteinExistence type="predicted"/>
<organism evidence="3 4">
    <name type="scientific">Fictibacillus marinisediminis</name>
    <dbReference type="NCBI Taxonomy" id="2878389"/>
    <lineage>
        <taxon>Bacteria</taxon>
        <taxon>Bacillati</taxon>
        <taxon>Bacillota</taxon>
        <taxon>Bacilli</taxon>
        <taxon>Bacillales</taxon>
        <taxon>Fictibacillaceae</taxon>
        <taxon>Fictibacillus</taxon>
    </lineage>
</organism>
<dbReference type="GO" id="GO:0006508">
    <property type="term" value="P:proteolysis"/>
    <property type="evidence" value="ECO:0007669"/>
    <property type="project" value="UniProtKB-KW"/>
</dbReference>
<dbReference type="Proteomes" id="UP001139011">
    <property type="component" value="Unassembled WGS sequence"/>
</dbReference>
<keyword evidence="1" id="KW-0812">Transmembrane</keyword>
<evidence type="ECO:0000259" key="2">
    <source>
        <dbReference type="Pfam" id="PF10026"/>
    </source>
</evidence>
<dbReference type="Pfam" id="PF10026">
    <property type="entry name" value="DUF2268"/>
    <property type="match status" value="1"/>
</dbReference>
<protein>
    <submittedName>
        <fullName evidence="3">DUF2268 domain-containing putative Zn-dependent protease</fullName>
    </submittedName>
</protein>
<evidence type="ECO:0000256" key="1">
    <source>
        <dbReference type="SAM" id="Phobius"/>
    </source>
</evidence>
<keyword evidence="4" id="KW-1185">Reference proteome</keyword>
<accession>A0A9X1XB88</accession>
<keyword evidence="1" id="KW-1133">Transmembrane helix</keyword>
<keyword evidence="1" id="KW-0472">Membrane</keyword>
<dbReference type="RefSeq" id="WP_248252278.1">
    <property type="nucleotide sequence ID" value="NZ_JAIWJX010000002.1"/>
</dbReference>
<feature type="transmembrane region" description="Helical" evidence="1">
    <location>
        <begin position="7"/>
        <end position="28"/>
    </location>
</feature>
<evidence type="ECO:0000313" key="3">
    <source>
        <dbReference type="EMBL" id="MCK6256640.1"/>
    </source>
</evidence>
<dbReference type="InterPro" id="IPR018728">
    <property type="entry name" value="DUF2268"/>
</dbReference>
<comment type="caution">
    <text evidence="3">The sequence shown here is derived from an EMBL/GenBank/DDBJ whole genome shotgun (WGS) entry which is preliminary data.</text>
</comment>
<feature type="transmembrane region" description="Helical" evidence="1">
    <location>
        <begin position="34"/>
        <end position="57"/>
    </location>
</feature>
<gene>
    <name evidence="3" type="ORF">LCY76_08540</name>
</gene>
<feature type="domain" description="DUF2268" evidence="2">
    <location>
        <begin position="157"/>
        <end position="272"/>
    </location>
</feature>
<sequence>MDVIKAILSFLDKIVMIIACLFTLYLRLDGMMGILLAVVLLAVCFIWFMHGFLGLIVGSPDKRKMVSRMGLAIGAGVASAVLSLSNYSFYSFLQDGTINAQVKKDYYQEAFLYKYDYLQRSMRYLSSLQNKTEKNVDIYYPAEDSIYAKELINQSQAVEKAVRAVLHLNHVPKVRVILYHNPLIMKQKLPPNHYESLNGMYVPKESTIHLLAPPAQTKHMRTIKKLFAHEYAHHLIIAYLTERGTDNQNVPRWLEEGLAEYISYKSIGREPVFSPFELVPFEQLRSVKDWEKANKINSPYNPYEQSYFAIDQLLHDYGKKSILKLLVTGDQQSFFHVFEKETGNTLAFFQSRFLKDENDIYRINRKKVFLNR</sequence>
<dbReference type="AlphaFoldDB" id="A0A9X1XB88"/>
<reference evidence="3" key="1">
    <citation type="submission" date="2021-09" db="EMBL/GenBank/DDBJ databases">
        <title>Genome analysis of Fictibacillus sp. KIGAM418 isolated from marine sediment.</title>
        <authorList>
            <person name="Seo M.-J."/>
            <person name="Cho E.-S."/>
            <person name="Hwang C.Y."/>
        </authorList>
    </citation>
    <scope>NUCLEOTIDE SEQUENCE</scope>
    <source>
        <strain evidence="3">KIGAM418</strain>
    </source>
</reference>
<keyword evidence="3" id="KW-0378">Hydrolase</keyword>